<name>A0A3S2PIV7_ORYJA</name>
<reference evidence="2 3" key="1">
    <citation type="submission" date="2018-11" db="EMBL/GenBank/DDBJ databases">
        <authorList>
            <person name="Lopez-Roques C."/>
            <person name="Donnadieu C."/>
            <person name="Bouchez O."/>
            <person name="Klopp C."/>
            <person name="Cabau C."/>
            <person name="Zahm M."/>
        </authorList>
    </citation>
    <scope>NUCLEOTIDE SEQUENCE [LARGE SCALE GENOMIC DNA]</scope>
    <source>
        <strain evidence="2">RS831</strain>
        <tissue evidence="2">Whole body</tissue>
    </source>
</reference>
<organism evidence="2 3">
    <name type="scientific">Oryzias javanicus</name>
    <name type="common">Javanese ricefish</name>
    <name type="synonym">Aplocheilus javanicus</name>
    <dbReference type="NCBI Taxonomy" id="123683"/>
    <lineage>
        <taxon>Eukaryota</taxon>
        <taxon>Metazoa</taxon>
        <taxon>Chordata</taxon>
        <taxon>Craniata</taxon>
        <taxon>Vertebrata</taxon>
        <taxon>Euteleostomi</taxon>
        <taxon>Actinopterygii</taxon>
        <taxon>Neopterygii</taxon>
        <taxon>Teleostei</taxon>
        <taxon>Neoteleostei</taxon>
        <taxon>Acanthomorphata</taxon>
        <taxon>Ovalentaria</taxon>
        <taxon>Atherinomorphae</taxon>
        <taxon>Beloniformes</taxon>
        <taxon>Adrianichthyidae</taxon>
        <taxon>Oryziinae</taxon>
        <taxon>Oryzias</taxon>
    </lineage>
</organism>
<evidence type="ECO:0000313" key="2">
    <source>
        <dbReference type="EMBL" id="RVE62113.1"/>
    </source>
</evidence>
<feature type="compositionally biased region" description="Polar residues" evidence="1">
    <location>
        <begin position="124"/>
        <end position="138"/>
    </location>
</feature>
<gene>
    <name evidence="2" type="ORF">OJAV_G00177390</name>
</gene>
<sequence>MGVQFSRTSWVLSGRSFAEAIRCNAYRKCSSAYIFISFMSAPAGQTSFTCDSPAVRAAAEENKRHVNRQNLCTGLLWDLNWNSNRKTSGSLLLTPEDSNPHNMVAAQQRSSAARSGIETHQRKNQSSNVSASLFQLTASRPHALGATAERGNMTVPEQK</sequence>
<reference evidence="2 3" key="2">
    <citation type="submission" date="2019-01" db="EMBL/GenBank/DDBJ databases">
        <title>A chromosome length genome reference of the Java medaka (oryzias javanicus).</title>
        <authorList>
            <person name="Herpin A."/>
            <person name="Takehana Y."/>
            <person name="Naruse K."/>
            <person name="Ansai S."/>
            <person name="Kawaguchi M."/>
        </authorList>
    </citation>
    <scope>NUCLEOTIDE SEQUENCE [LARGE SCALE GENOMIC DNA]</scope>
    <source>
        <strain evidence="2">RS831</strain>
        <tissue evidence="2">Whole body</tissue>
    </source>
</reference>
<protein>
    <submittedName>
        <fullName evidence="2">Uncharacterized protein</fullName>
    </submittedName>
</protein>
<dbReference type="EMBL" id="CM012453">
    <property type="protein sequence ID" value="RVE62113.1"/>
    <property type="molecule type" value="Genomic_DNA"/>
</dbReference>
<dbReference type="AlphaFoldDB" id="A0A3S2PIV7"/>
<evidence type="ECO:0000313" key="3">
    <source>
        <dbReference type="Proteomes" id="UP000283210"/>
    </source>
</evidence>
<feature type="region of interest" description="Disordered" evidence="1">
    <location>
        <begin position="108"/>
        <end position="159"/>
    </location>
</feature>
<proteinExistence type="predicted"/>
<dbReference type="Proteomes" id="UP000283210">
    <property type="component" value="Chromosome 17"/>
</dbReference>
<evidence type="ECO:0000256" key="1">
    <source>
        <dbReference type="SAM" id="MobiDB-lite"/>
    </source>
</evidence>
<keyword evidence="3" id="KW-1185">Reference proteome</keyword>
<accession>A0A3S2PIV7</accession>